<dbReference type="InterPro" id="IPR003661">
    <property type="entry name" value="HisK_dim/P_dom"/>
</dbReference>
<dbReference type="InterPro" id="IPR003660">
    <property type="entry name" value="HAMP_dom"/>
</dbReference>
<reference evidence="11" key="1">
    <citation type="submission" date="2021-03" db="EMBL/GenBank/DDBJ databases">
        <authorList>
            <person name="Wang G."/>
        </authorList>
    </citation>
    <scope>NUCLEOTIDE SEQUENCE</scope>
    <source>
        <strain evidence="11">KCTC 12899</strain>
    </source>
</reference>
<dbReference type="Pfam" id="PF00512">
    <property type="entry name" value="HisKA"/>
    <property type="match status" value="1"/>
</dbReference>
<dbReference type="SUPFAM" id="SSF55874">
    <property type="entry name" value="ATPase domain of HSP90 chaperone/DNA topoisomerase II/histidine kinase"/>
    <property type="match status" value="1"/>
</dbReference>
<evidence type="ECO:0000256" key="6">
    <source>
        <dbReference type="ARBA" id="ARBA00022777"/>
    </source>
</evidence>
<dbReference type="SMART" id="SM00388">
    <property type="entry name" value="HisKA"/>
    <property type="match status" value="1"/>
</dbReference>
<dbReference type="EC" id="2.7.13.3" evidence="3"/>
<dbReference type="Proteomes" id="UP000664417">
    <property type="component" value="Unassembled WGS sequence"/>
</dbReference>
<dbReference type="AlphaFoldDB" id="A0A8J7QHH1"/>
<dbReference type="GO" id="GO:0016020">
    <property type="term" value="C:membrane"/>
    <property type="evidence" value="ECO:0007669"/>
    <property type="project" value="UniProtKB-SubCell"/>
</dbReference>
<dbReference type="SUPFAM" id="SSF47384">
    <property type="entry name" value="Homodimeric domain of signal transducing histidine kinase"/>
    <property type="match status" value="1"/>
</dbReference>
<evidence type="ECO:0000256" key="3">
    <source>
        <dbReference type="ARBA" id="ARBA00012438"/>
    </source>
</evidence>
<feature type="transmembrane region" description="Helical" evidence="8">
    <location>
        <begin position="12"/>
        <end position="36"/>
    </location>
</feature>
<comment type="catalytic activity">
    <reaction evidence="1">
        <text>ATP + protein L-histidine = ADP + protein N-phospho-L-histidine.</text>
        <dbReference type="EC" id="2.7.13.3"/>
    </reaction>
</comment>
<comment type="caution">
    <text evidence="11">The sequence shown here is derived from an EMBL/GenBank/DDBJ whole genome shotgun (WGS) entry which is preliminary data.</text>
</comment>
<dbReference type="PANTHER" id="PTHR45436:SF5">
    <property type="entry name" value="SENSOR HISTIDINE KINASE TRCS"/>
    <property type="match status" value="1"/>
</dbReference>
<feature type="domain" description="Histidine kinase" evidence="9">
    <location>
        <begin position="221"/>
        <end position="390"/>
    </location>
</feature>
<organism evidence="11 12">
    <name type="scientific">Acanthopleuribacter pedis</name>
    <dbReference type="NCBI Taxonomy" id="442870"/>
    <lineage>
        <taxon>Bacteria</taxon>
        <taxon>Pseudomonadati</taxon>
        <taxon>Acidobacteriota</taxon>
        <taxon>Holophagae</taxon>
        <taxon>Acanthopleuribacterales</taxon>
        <taxon>Acanthopleuribacteraceae</taxon>
        <taxon>Acanthopleuribacter</taxon>
    </lineage>
</organism>
<keyword evidence="7" id="KW-0902">Two-component regulatory system</keyword>
<keyword evidence="6 11" id="KW-0418">Kinase</keyword>
<evidence type="ECO:0000256" key="4">
    <source>
        <dbReference type="ARBA" id="ARBA00022553"/>
    </source>
</evidence>
<keyword evidence="8" id="KW-1133">Transmembrane helix</keyword>
<accession>A0A8J7QHH1</accession>
<dbReference type="InterPro" id="IPR005467">
    <property type="entry name" value="His_kinase_dom"/>
</dbReference>
<sequence length="418" mass="45924">MKVPSGLGRRIQHIFLAFALLTSVGFSVLILGYSWIIEDTIFNRLVAREAAFIKAHHAETGALAEPRPAFMTLHPAWETLPAPIPQLHRADPSRVEFPKGPRGTVHVLEIDLGSRVVVLSADVSAYEVSRDYLPFISLWLLAGIAVVGLLAAAAAWLAARSAVLPLRRLTDRVASLGTGDIAPGFSAGFADDEVGFLAKTIETGVVQLQSALNRESEFTRDVSHELRTPAAVLRLLADELAEAGELSSESRALFKNNVMNLDQIITTLLALAREENLAMEETALLPLLEESIINHLHLARDEAFDLQLRVPAEIKVVCNPHLAKILFDNLLTNATRYAAQPWLHIKYENTDLVFENAAPSQEPAPSQGLGHGMSLIQRVCDRFQWQLALEHQSALFRVRIGMTCLGAADGIRPRRDET</sequence>
<gene>
    <name evidence="11" type="ORF">J3U88_28990</name>
</gene>
<keyword evidence="4" id="KW-0597">Phosphoprotein</keyword>
<evidence type="ECO:0000256" key="5">
    <source>
        <dbReference type="ARBA" id="ARBA00022679"/>
    </source>
</evidence>
<dbReference type="RefSeq" id="WP_207862518.1">
    <property type="nucleotide sequence ID" value="NZ_JAFREP010000039.1"/>
</dbReference>
<dbReference type="Gene3D" id="6.10.340.10">
    <property type="match status" value="1"/>
</dbReference>
<protein>
    <recommendedName>
        <fullName evidence="3">histidine kinase</fullName>
        <ecNumber evidence="3">2.7.13.3</ecNumber>
    </recommendedName>
</protein>
<dbReference type="InterPro" id="IPR050428">
    <property type="entry name" value="TCS_sensor_his_kinase"/>
</dbReference>
<evidence type="ECO:0000313" key="12">
    <source>
        <dbReference type="Proteomes" id="UP000664417"/>
    </source>
</evidence>
<keyword evidence="8" id="KW-0472">Membrane</keyword>
<dbReference type="InterPro" id="IPR036890">
    <property type="entry name" value="HATPase_C_sf"/>
</dbReference>
<dbReference type="InterPro" id="IPR036097">
    <property type="entry name" value="HisK_dim/P_sf"/>
</dbReference>
<evidence type="ECO:0000256" key="8">
    <source>
        <dbReference type="SAM" id="Phobius"/>
    </source>
</evidence>
<feature type="domain" description="HAMP" evidence="10">
    <location>
        <begin position="160"/>
        <end position="213"/>
    </location>
</feature>
<comment type="subcellular location">
    <subcellularLocation>
        <location evidence="2">Membrane</location>
    </subcellularLocation>
</comment>
<dbReference type="Gene3D" id="3.30.565.10">
    <property type="entry name" value="Histidine kinase-like ATPase, C-terminal domain"/>
    <property type="match status" value="1"/>
</dbReference>
<evidence type="ECO:0000256" key="1">
    <source>
        <dbReference type="ARBA" id="ARBA00000085"/>
    </source>
</evidence>
<evidence type="ECO:0000256" key="7">
    <source>
        <dbReference type="ARBA" id="ARBA00023012"/>
    </source>
</evidence>
<dbReference type="PANTHER" id="PTHR45436">
    <property type="entry name" value="SENSOR HISTIDINE KINASE YKOH"/>
    <property type="match status" value="1"/>
</dbReference>
<evidence type="ECO:0000259" key="9">
    <source>
        <dbReference type="PROSITE" id="PS50109"/>
    </source>
</evidence>
<keyword evidence="8" id="KW-0812">Transmembrane</keyword>
<evidence type="ECO:0000313" key="11">
    <source>
        <dbReference type="EMBL" id="MBO1322545.1"/>
    </source>
</evidence>
<dbReference type="PROSITE" id="PS50885">
    <property type="entry name" value="HAMP"/>
    <property type="match status" value="1"/>
</dbReference>
<feature type="transmembrane region" description="Helical" evidence="8">
    <location>
        <begin position="136"/>
        <end position="159"/>
    </location>
</feature>
<name>A0A8J7QHH1_9BACT</name>
<evidence type="ECO:0000256" key="2">
    <source>
        <dbReference type="ARBA" id="ARBA00004370"/>
    </source>
</evidence>
<dbReference type="CDD" id="cd00082">
    <property type="entry name" value="HisKA"/>
    <property type="match status" value="1"/>
</dbReference>
<dbReference type="EMBL" id="JAFREP010000039">
    <property type="protein sequence ID" value="MBO1322545.1"/>
    <property type="molecule type" value="Genomic_DNA"/>
</dbReference>
<keyword evidence="5" id="KW-0808">Transferase</keyword>
<evidence type="ECO:0000259" key="10">
    <source>
        <dbReference type="PROSITE" id="PS50885"/>
    </source>
</evidence>
<keyword evidence="12" id="KW-1185">Reference proteome</keyword>
<dbReference type="GO" id="GO:0000155">
    <property type="term" value="F:phosphorelay sensor kinase activity"/>
    <property type="evidence" value="ECO:0007669"/>
    <property type="project" value="InterPro"/>
</dbReference>
<dbReference type="PROSITE" id="PS50109">
    <property type="entry name" value="HIS_KIN"/>
    <property type="match status" value="1"/>
</dbReference>
<proteinExistence type="predicted"/>